<dbReference type="AlphaFoldDB" id="A0A6G8AP58"/>
<keyword evidence="2" id="KW-1185">Reference proteome</keyword>
<sequence>MAKKEEYYEFKYSLPYKLELAPNQIEQGEAWITCDLEWTGSEYDCDYDASTDGKADFTEGLPPKLEKELLDKLRNDLLREGVELSDLPFM</sequence>
<reference evidence="1 2" key="1">
    <citation type="submission" date="2020-03" db="EMBL/GenBank/DDBJ databases">
        <title>Vagococcus sp. nov., isolated from beetles.</title>
        <authorList>
            <person name="Hyun D.-W."/>
            <person name="Bae J.-W."/>
        </authorList>
    </citation>
    <scope>NUCLEOTIDE SEQUENCE [LARGE SCALE GENOMIC DNA]</scope>
    <source>
        <strain evidence="1 2">HDW17A</strain>
    </source>
</reference>
<evidence type="ECO:0000313" key="1">
    <source>
        <dbReference type="EMBL" id="QIL46715.1"/>
    </source>
</evidence>
<dbReference type="Proteomes" id="UP000500890">
    <property type="component" value="Chromosome"/>
</dbReference>
<evidence type="ECO:0000313" key="2">
    <source>
        <dbReference type="Proteomes" id="UP000500890"/>
    </source>
</evidence>
<protein>
    <submittedName>
        <fullName evidence="1">Uncharacterized protein</fullName>
    </submittedName>
</protein>
<name>A0A6G8AP58_9ENTE</name>
<organism evidence="1 2">
    <name type="scientific">Vagococcus coleopterorum</name>
    <dbReference type="NCBI Taxonomy" id="2714946"/>
    <lineage>
        <taxon>Bacteria</taxon>
        <taxon>Bacillati</taxon>
        <taxon>Bacillota</taxon>
        <taxon>Bacilli</taxon>
        <taxon>Lactobacillales</taxon>
        <taxon>Enterococcaceae</taxon>
        <taxon>Vagococcus</taxon>
    </lineage>
</organism>
<accession>A0A6G8AP58</accession>
<gene>
    <name evidence="1" type="ORF">G7081_06305</name>
</gene>
<dbReference type="EMBL" id="CP049886">
    <property type="protein sequence ID" value="QIL46715.1"/>
    <property type="molecule type" value="Genomic_DNA"/>
</dbReference>
<dbReference type="RefSeq" id="WP_166008103.1">
    <property type="nucleotide sequence ID" value="NZ_CP049886.1"/>
</dbReference>
<proteinExistence type="predicted"/>
<dbReference type="KEGG" id="vah:G7081_06305"/>